<gene>
    <name evidence="2" type="ORF">LSAT_V11C400171400</name>
</gene>
<dbReference type="PANTHER" id="PTHR33784">
    <property type="entry name" value="OS05G0482100 PROTEIN"/>
    <property type="match status" value="1"/>
</dbReference>
<dbReference type="EMBL" id="NBSK02000004">
    <property type="protein sequence ID" value="KAJ0210422.1"/>
    <property type="molecule type" value="Genomic_DNA"/>
</dbReference>
<sequence>MAKPIAACTLSELYFLRYCQAKKASDERRKDCRFFNEAGKTDEVYKHMELDGLRFHVWSDQKHAVVNKCIEMRNPNILFRNGLMKLFFLDAEHEGKTMLEEASALGHLDSTFVLGMMLMAKRRHRKQEALDMLNNAYRRANGMTLLRQAADEDHLEAIYLLGMIYISRGPHQCDEGLQLLHAYFRWAVSDDGEYTGVVDSAKELLQAVDVVHILTTNNITFHCEDPRHSIKGALAIGHEEDEDR</sequence>
<dbReference type="AlphaFoldDB" id="A0A9R1XJY2"/>
<dbReference type="SUPFAM" id="SSF81901">
    <property type="entry name" value="HCP-like"/>
    <property type="match status" value="1"/>
</dbReference>
<organism evidence="2 3">
    <name type="scientific">Lactuca sativa</name>
    <name type="common">Garden lettuce</name>
    <dbReference type="NCBI Taxonomy" id="4236"/>
    <lineage>
        <taxon>Eukaryota</taxon>
        <taxon>Viridiplantae</taxon>
        <taxon>Streptophyta</taxon>
        <taxon>Embryophyta</taxon>
        <taxon>Tracheophyta</taxon>
        <taxon>Spermatophyta</taxon>
        <taxon>Magnoliopsida</taxon>
        <taxon>eudicotyledons</taxon>
        <taxon>Gunneridae</taxon>
        <taxon>Pentapetalae</taxon>
        <taxon>asterids</taxon>
        <taxon>campanulids</taxon>
        <taxon>Asterales</taxon>
        <taxon>Asteraceae</taxon>
        <taxon>Cichorioideae</taxon>
        <taxon>Cichorieae</taxon>
        <taxon>Lactucinae</taxon>
        <taxon>Lactuca</taxon>
    </lineage>
</organism>
<dbReference type="Gene3D" id="1.25.40.10">
    <property type="entry name" value="Tetratricopeptide repeat domain"/>
    <property type="match status" value="1"/>
</dbReference>
<evidence type="ECO:0000313" key="2">
    <source>
        <dbReference type="EMBL" id="KAJ0210422.1"/>
    </source>
</evidence>
<proteinExistence type="predicted"/>
<dbReference type="InterPro" id="IPR011990">
    <property type="entry name" value="TPR-like_helical_dom_sf"/>
</dbReference>
<evidence type="ECO:0000259" key="1">
    <source>
        <dbReference type="Pfam" id="PF23310"/>
    </source>
</evidence>
<feature type="domain" description="At2g35280-like TPR" evidence="1">
    <location>
        <begin position="59"/>
        <end position="136"/>
    </location>
</feature>
<reference evidence="2 3" key="1">
    <citation type="journal article" date="2017" name="Nat. Commun.">
        <title>Genome assembly with in vitro proximity ligation data and whole-genome triplication in lettuce.</title>
        <authorList>
            <person name="Reyes-Chin-Wo S."/>
            <person name="Wang Z."/>
            <person name="Yang X."/>
            <person name="Kozik A."/>
            <person name="Arikit S."/>
            <person name="Song C."/>
            <person name="Xia L."/>
            <person name="Froenicke L."/>
            <person name="Lavelle D.O."/>
            <person name="Truco M.J."/>
            <person name="Xia R."/>
            <person name="Zhu S."/>
            <person name="Xu C."/>
            <person name="Xu H."/>
            <person name="Xu X."/>
            <person name="Cox K."/>
            <person name="Korf I."/>
            <person name="Meyers B.C."/>
            <person name="Michelmore R.W."/>
        </authorList>
    </citation>
    <scope>NUCLEOTIDE SEQUENCE [LARGE SCALE GENOMIC DNA]</scope>
    <source>
        <strain evidence="3">cv. Salinas</strain>
        <tissue evidence="2">Seedlings</tissue>
    </source>
</reference>
<dbReference type="Proteomes" id="UP000235145">
    <property type="component" value="Unassembled WGS sequence"/>
</dbReference>
<dbReference type="InterPro" id="IPR057136">
    <property type="entry name" value="At2g35280_TPR_dom"/>
</dbReference>
<name>A0A9R1XJY2_LACSA</name>
<dbReference type="PANTHER" id="PTHR33784:SF49">
    <property type="entry name" value="F-BOX PROTEIN"/>
    <property type="match status" value="1"/>
</dbReference>
<dbReference type="InterPro" id="IPR040338">
    <property type="entry name" value="At1g67623-like"/>
</dbReference>
<keyword evidence="3" id="KW-1185">Reference proteome</keyword>
<dbReference type="Pfam" id="PF23310">
    <property type="entry name" value="TPR_27"/>
    <property type="match status" value="1"/>
</dbReference>
<comment type="caution">
    <text evidence="2">The sequence shown here is derived from an EMBL/GenBank/DDBJ whole genome shotgun (WGS) entry which is preliminary data.</text>
</comment>
<accession>A0A9R1XJY2</accession>
<protein>
    <recommendedName>
        <fullName evidence="1">At2g35280-like TPR domain-containing protein</fullName>
    </recommendedName>
</protein>
<evidence type="ECO:0000313" key="3">
    <source>
        <dbReference type="Proteomes" id="UP000235145"/>
    </source>
</evidence>